<comment type="caution">
    <text evidence="1">The sequence shown here is derived from an EMBL/GenBank/DDBJ whole genome shotgun (WGS) entry which is preliminary data.</text>
</comment>
<evidence type="ECO:0008006" key="3">
    <source>
        <dbReference type="Google" id="ProtNLM"/>
    </source>
</evidence>
<dbReference type="AlphaFoldDB" id="A0AAV7X1B0"/>
<evidence type="ECO:0000313" key="2">
    <source>
        <dbReference type="Proteomes" id="UP001066276"/>
    </source>
</evidence>
<dbReference type="Proteomes" id="UP001066276">
    <property type="component" value="Chromosome 1_1"/>
</dbReference>
<sequence length="159" mass="17260">MWRTSRLRWLNLRSTRSIFHSMLWKAAGSTDGAVAVWVPVEEVCVCVVPGPVGCPAPVAMLGPGSPADVGTTVPAVGGATWLEVVVVLVVAVVGKVGPPCGKAVHAPEARSWRYHRAILLNPDSTSRMCWYLMARRWNSWTWSGVMFAAVKTKNANILH</sequence>
<name>A0AAV7X1B0_PLEWA</name>
<dbReference type="EMBL" id="JANPWB010000001">
    <property type="protein sequence ID" value="KAJ1218871.1"/>
    <property type="molecule type" value="Genomic_DNA"/>
</dbReference>
<accession>A0AAV7X1B0</accession>
<protein>
    <recommendedName>
        <fullName evidence="3">Secreted protein</fullName>
    </recommendedName>
</protein>
<proteinExistence type="predicted"/>
<gene>
    <name evidence="1" type="ORF">NDU88_006443</name>
</gene>
<keyword evidence="2" id="KW-1185">Reference proteome</keyword>
<evidence type="ECO:0000313" key="1">
    <source>
        <dbReference type="EMBL" id="KAJ1218871.1"/>
    </source>
</evidence>
<reference evidence="1" key="1">
    <citation type="journal article" date="2022" name="bioRxiv">
        <title>Sequencing and chromosome-scale assembly of the giantPleurodeles waltlgenome.</title>
        <authorList>
            <person name="Brown T."/>
            <person name="Elewa A."/>
            <person name="Iarovenko S."/>
            <person name="Subramanian E."/>
            <person name="Araus A.J."/>
            <person name="Petzold A."/>
            <person name="Susuki M."/>
            <person name="Suzuki K.-i.T."/>
            <person name="Hayashi T."/>
            <person name="Toyoda A."/>
            <person name="Oliveira C."/>
            <person name="Osipova E."/>
            <person name="Leigh N.D."/>
            <person name="Simon A."/>
            <person name="Yun M.H."/>
        </authorList>
    </citation>
    <scope>NUCLEOTIDE SEQUENCE</scope>
    <source>
        <strain evidence="1">20211129_DDA</strain>
        <tissue evidence="1">Liver</tissue>
    </source>
</reference>
<organism evidence="1 2">
    <name type="scientific">Pleurodeles waltl</name>
    <name type="common">Iberian ribbed newt</name>
    <dbReference type="NCBI Taxonomy" id="8319"/>
    <lineage>
        <taxon>Eukaryota</taxon>
        <taxon>Metazoa</taxon>
        <taxon>Chordata</taxon>
        <taxon>Craniata</taxon>
        <taxon>Vertebrata</taxon>
        <taxon>Euteleostomi</taxon>
        <taxon>Amphibia</taxon>
        <taxon>Batrachia</taxon>
        <taxon>Caudata</taxon>
        <taxon>Salamandroidea</taxon>
        <taxon>Salamandridae</taxon>
        <taxon>Pleurodelinae</taxon>
        <taxon>Pleurodeles</taxon>
    </lineage>
</organism>